<dbReference type="SUPFAM" id="SSF54523">
    <property type="entry name" value="Pili subunits"/>
    <property type="match status" value="1"/>
</dbReference>
<reference evidence="2 3" key="1">
    <citation type="submission" date="2024-08" db="EMBL/GenBank/DDBJ databases">
        <title>Whole-genome sequencing of halo(alkali)philic microorganisms from hypersaline lakes.</title>
        <authorList>
            <person name="Sorokin D.Y."/>
            <person name="Merkel A.Y."/>
            <person name="Messina E."/>
            <person name="Yakimov M."/>
        </authorList>
    </citation>
    <scope>NUCLEOTIDE SEQUENCE [LARGE SCALE GENOMIC DNA]</scope>
    <source>
        <strain evidence="2 3">AB-hyl4</strain>
    </source>
</reference>
<organism evidence="2 3">
    <name type="scientific">Natronomicrosphaera hydrolytica</name>
    <dbReference type="NCBI Taxonomy" id="3242702"/>
    <lineage>
        <taxon>Bacteria</taxon>
        <taxon>Pseudomonadati</taxon>
        <taxon>Planctomycetota</taxon>
        <taxon>Phycisphaerae</taxon>
        <taxon>Phycisphaerales</taxon>
        <taxon>Phycisphaeraceae</taxon>
        <taxon>Natronomicrosphaera</taxon>
    </lineage>
</organism>
<keyword evidence="3" id="KW-1185">Reference proteome</keyword>
<protein>
    <submittedName>
        <fullName evidence="2">Tfp pilus assembly protein FimT/FimU</fullName>
    </submittedName>
</protein>
<keyword evidence="1" id="KW-0812">Transmembrane</keyword>
<evidence type="ECO:0000256" key="1">
    <source>
        <dbReference type="SAM" id="Phobius"/>
    </source>
</evidence>
<sequence>MTDTRPHTRLRTVGPGYTMIELIMVVTTVAIVAALAVPMLGGTANSRLAAAARVLAADIDHARVASITRADQPTVVVFIDEGKGYQLAYAHDTDEPIGHPIDHRPYKVRFGVGQAKHLVGVTVDSSAIESSTIDGEPVLRFGRFGQIQQADDTPLPITLSVDNRSVTLTVDPTSGEVAVGTVQVH</sequence>
<dbReference type="Gene3D" id="3.30.700.10">
    <property type="entry name" value="Glycoprotein, Type 4 Pilin"/>
    <property type="match status" value="1"/>
</dbReference>
<evidence type="ECO:0000313" key="3">
    <source>
        <dbReference type="Proteomes" id="UP001575105"/>
    </source>
</evidence>
<name>A0ABV4U7S5_9BACT</name>
<accession>A0ABV4U7S5</accession>
<dbReference type="RefSeq" id="WP_425345250.1">
    <property type="nucleotide sequence ID" value="NZ_JBGUBD010000004.1"/>
</dbReference>
<comment type="caution">
    <text evidence="2">The sequence shown here is derived from an EMBL/GenBank/DDBJ whole genome shotgun (WGS) entry which is preliminary data.</text>
</comment>
<evidence type="ECO:0000313" key="2">
    <source>
        <dbReference type="EMBL" id="MFA9478328.1"/>
    </source>
</evidence>
<dbReference type="EMBL" id="JBGUBD010000004">
    <property type="protein sequence ID" value="MFA9478328.1"/>
    <property type="molecule type" value="Genomic_DNA"/>
</dbReference>
<keyword evidence="1" id="KW-0472">Membrane</keyword>
<dbReference type="InterPro" id="IPR045584">
    <property type="entry name" value="Pilin-like"/>
</dbReference>
<proteinExistence type="predicted"/>
<dbReference type="Proteomes" id="UP001575105">
    <property type="component" value="Unassembled WGS sequence"/>
</dbReference>
<feature type="transmembrane region" description="Helical" evidence="1">
    <location>
        <begin position="20"/>
        <end position="40"/>
    </location>
</feature>
<gene>
    <name evidence="2" type="ORF">ACERK3_08470</name>
</gene>
<keyword evidence="1" id="KW-1133">Transmembrane helix</keyword>